<dbReference type="Pfam" id="PF17784">
    <property type="entry name" value="Sulfotransfer_4"/>
    <property type="match status" value="1"/>
</dbReference>
<dbReference type="InterPro" id="IPR040632">
    <property type="entry name" value="Sulfotransfer_4"/>
</dbReference>
<dbReference type="InterPro" id="IPR027417">
    <property type="entry name" value="P-loop_NTPase"/>
</dbReference>
<feature type="transmembrane region" description="Helical" evidence="1">
    <location>
        <begin position="244"/>
        <end position="264"/>
    </location>
</feature>
<dbReference type="SUPFAM" id="SSF52540">
    <property type="entry name" value="P-loop containing nucleoside triphosphate hydrolases"/>
    <property type="match status" value="1"/>
</dbReference>
<keyword evidence="3" id="KW-1185">Reference proteome</keyword>
<dbReference type="PANTHER" id="PTHR36978:SF4">
    <property type="entry name" value="P-LOOP CONTAINING NUCLEOSIDE TRIPHOSPHATE HYDROLASE PROTEIN"/>
    <property type="match status" value="1"/>
</dbReference>
<dbReference type="EMBL" id="KK088432">
    <property type="protein sequence ID" value="EYE93222.1"/>
    <property type="molecule type" value="Genomic_DNA"/>
</dbReference>
<proteinExistence type="predicted"/>
<dbReference type="HOGENOM" id="CLU_061199_0_1_1"/>
<dbReference type="Proteomes" id="UP000019804">
    <property type="component" value="Unassembled WGS sequence"/>
</dbReference>
<accession>A0A017S8D7</accession>
<gene>
    <name evidence="2" type="ORF">EURHEDRAFT_414413</name>
</gene>
<dbReference type="GeneID" id="63697548"/>
<reference evidence="3" key="1">
    <citation type="journal article" date="2014" name="Nat. Commun.">
        <title>Genomic adaptations of the halophilic Dead Sea filamentous fungus Eurotium rubrum.</title>
        <authorList>
            <person name="Kis-Papo T."/>
            <person name="Weig A.R."/>
            <person name="Riley R."/>
            <person name="Persoh D."/>
            <person name="Salamov A."/>
            <person name="Sun H."/>
            <person name="Lipzen A."/>
            <person name="Wasser S.P."/>
            <person name="Rambold G."/>
            <person name="Grigoriev I.V."/>
            <person name="Nevo E."/>
        </authorList>
    </citation>
    <scope>NUCLEOTIDE SEQUENCE [LARGE SCALE GENOMIC DNA]</scope>
    <source>
        <strain evidence="3">CBS 135680</strain>
    </source>
</reference>
<organism evidence="2 3">
    <name type="scientific">Aspergillus ruber (strain CBS 135680)</name>
    <dbReference type="NCBI Taxonomy" id="1388766"/>
    <lineage>
        <taxon>Eukaryota</taxon>
        <taxon>Fungi</taxon>
        <taxon>Dikarya</taxon>
        <taxon>Ascomycota</taxon>
        <taxon>Pezizomycotina</taxon>
        <taxon>Eurotiomycetes</taxon>
        <taxon>Eurotiomycetidae</taxon>
        <taxon>Eurotiales</taxon>
        <taxon>Aspergillaceae</taxon>
        <taxon>Aspergillus</taxon>
        <taxon>Aspergillus subgen. Aspergillus</taxon>
    </lineage>
</organism>
<dbReference type="PANTHER" id="PTHR36978">
    <property type="entry name" value="P-LOOP CONTAINING NUCLEOTIDE TRIPHOSPHATE HYDROLASE"/>
    <property type="match status" value="1"/>
</dbReference>
<dbReference type="RefSeq" id="XP_040636910.1">
    <property type="nucleotide sequence ID" value="XM_040782424.1"/>
</dbReference>
<dbReference type="Gene3D" id="3.40.50.300">
    <property type="entry name" value="P-loop containing nucleotide triphosphate hydrolases"/>
    <property type="match status" value="1"/>
</dbReference>
<evidence type="ECO:0000256" key="1">
    <source>
        <dbReference type="SAM" id="Phobius"/>
    </source>
</evidence>
<keyword evidence="1" id="KW-0472">Membrane</keyword>
<dbReference type="STRING" id="1388766.A0A017S8D7"/>
<keyword evidence="1" id="KW-1133">Transmembrane helix</keyword>
<evidence type="ECO:0000313" key="3">
    <source>
        <dbReference type="Proteomes" id="UP000019804"/>
    </source>
</evidence>
<keyword evidence="1" id="KW-0812">Transmembrane</keyword>
<protein>
    <recommendedName>
        <fullName evidence="4">P-loop containing nucleoside triphosphate hydrolase protein</fullName>
    </recommendedName>
</protein>
<name>A0A017S8D7_ASPRC</name>
<sequence>MSRLIDNEPNTQVKPMRVLCMGMARTGTNSITIALRKLGLNPYHGSECFKNPPRDFNLWIEALQCNFFNPGDKKPYAREEFDRLLGPYDACLDIPACMFWADLHRAYPDAKIILTKRDVDSWVKSANKTVFNFVQMPFFRFWQYVDSTCIGPLYQMSDLVWRIFCNGDFREEVTKQKYLEHYEKIRAAIPKEQLLEFEIGKDGWEELCGFLGEEVPDEPWPKAYPTAEFQEHIDIARREAWWTIARWLGMGVVGAVGTLGWLYYQG</sequence>
<evidence type="ECO:0008006" key="4">
    <source>
        <dbReference type="Google" id="ProtNLM"/>
    </source>
</evidence>
<dbReference type="OrthoDB" id="408152at2759"/>
<evidence type="ECO:0000313" key="2">
    <source>
        <dbReference type="EMBL" id="EYE93222.1"/>
    </source>
</evidence>
<dbReference type="AlphaFoldDB" id="A0A017S8D7"/>